<gene>
    <name evidence="2" type="ORF">GCM10009560_71980</name>
</gene>
<dbReference type="Proteomes" id="UP001501578">
    <property type="component" value="Unassembled WGS sequence"/>
</dbReference>
<proteinExistence type="predicted"/>
<keyword evidence="3" id="KW-1185">Reference proteome</keyword>
<dbReference type="InterPro" id="IPR000182">
    <property type="entry name" value="GNAT_dom"/>
</dbReference>
<dbReference type="Pfam" id="PF13508">
    <property type="entry name" value="Acetyltransf_7"/>
    <property type="match status" value="1"/>
</dbReference>
<dbReference type="SUPFAM" id="SSF55729">
    <property type="entry name" value="Acyl-CoA N-acyltransferases (Nat)"/>
    <property type="match status" value="1"/>
</dbReference>
<dbReference type="EMBL" id="BAAAHQ010000049">
    <property type="protein sequence ID" value="GAA0951359.1"/>
    <property type="molecule type" value="Genomic_DNA"/>
</dbReference>
<dbReference type="PANTHER" id="PTHR42791:SF1">
    <property type="entry name" value="N-ACETYLTRANSFERASE DOMAIN-CONTAINING PROTEIN"/>
    <property type="match status" value="1"/>
</dbReference>
<dbReference type="CDD" id="cd04301">
    <property type="entry name" value="NAT_SF"/>
    <property type="match status" value="1"/>
</dbReference>
<accession>A0ABN1R3F1</accession>
<dbReference type="PROSITE" id="PS51186">
    <property type="entry name" value="GNAT"/>
    <property type="match status" value="1"/>
</dbReference>
<evidence type="ECO:0000313" key="2">
    <source>
        <dbReference type="EMBL" id="GAA0951359.1"/>
    </source>
</evidence>
<protein>
    <submittedName>
        <fullName evidence="2">GNAT family N-acetyltransferase</fullName>
    </submittedName>
</protein>
<dbReference type="Gene3D" id="3.40.630.30">
    <property type="match status" value="1"/>
</dbReference>
<sequence>MTEIRQAGPDEVEEVADLVATAFFDNEISPYLVPDTAVRQQVMAGQFRIIVEHAIAHGSVEAVAGGRAAAVWFPRTGPLPEPADYDARLAAATGEAVERFRVLDANFEAHHPDEPHHHLALLAVHPEEQGQGLGSMLLDHHHALISGTAAYLETGNPKARALYARHGYRDRGRFTMPDGTVFWTMWRPEQD</sequence>
<evidence type="ECO:0000259" key="1">
    <source>
        <dbReference type="PROSITE" id="PS51186"/>
    </source>
</evidence>
<dbReference type="PANTHER" id="PTHR42791">
    <property type="entry name" value="GNAT FAMILY ACETYLTRANSFERASE"/>
    <property type="match status" value="1"/>
</dbReference>
<evidence type="ECO:0000313" key="3">
    <source>
        <dbReference type="Proteomes" id="UP001501578"/>
    </source>
</evidence>
<dbReference type="InterPro" id="IPR052523">
    <property type="entry name" value="Trichothecene_AcTrans"/>
</dbReference>
<feature type="domain" description="N-acetyltransferase" evidence="1">
    <location>
        <begin position="2"/>
        <end position="190"/>
    </location>
</feature>
<comment type="caution">
    <text evidence="2">The sequence shown here is derived from an EMBL/GenBank/DDBJ whole genome shotgun (WGS) entry which is preliminary data.</text>
</comment>
<name>A0ABN1R3F1_9ACTN</name>
<organism evidence="2 3">
    <name type="scientific">Nonomuraea longicatena</name>
    <dbReference type="NCBI Taxonomy" id="83682"/>
    <lineage>
        <taxon>Bacteria</taxon>
        <taxon>Bacillati</taxon>
        <taxon>Actinomycetota</taxon>
        <taxon>Actinomycetes</taxon>
        <taxon>Streptosporangiales</taxon>
        <taxon>Streptosporangiaceae</taxon>
        <taxon>Nonomuraea</taxon>
    </lineage>
</organism>
<reference evidence="2 3" key="1">
    <citation type="journal article" date="2019" name="Int. J. Syst. Evol. Microbiol.">
        <title>The Global Catalogue of Microorganisms (GCM) 10K type strain sequencing project: providing services to taxonomists for standard genome sequencing and annotation.</title>
        <authorList>
            <consortium name="The Broad Institute Genomics Platform"/>
            <consortium name="The Broad Institute Genome Sequencing Center for Infectious Disease"/>
            <person name="Wu L."/>
            <person name="Ma J."/>
        </authorList>
    </citation>
    <scope>NUCLEOTIDE SEQUENCE [LARGE SCALE GENOMIC DNA]</scope>
    <source>
        <strain evidence="2 3">JCM 11136</strain>
    </source>
</reference>
<dbReference type="InterPro" id="IPR016181">
    <property type="entry name" value="Acyl_CoA_acyltransferase"/>
</dbReference>